<organism evidence="1 2">
    <name type="scientific">Enterococcus pallens ATCC BAA-351</name>
    <dbReference type="NCBI Taxonomy" id="1158607"/>
    <lineage>
        <taxon>Bacteria</taxon>
        <taxon>Bacillati</taxon>
        <taxon>Bacillota</taxon>
        <taxon>Bacilli</taxon>
        <taxon>Lactobacillales</taxon>
        <taxon>Enterococcaceae</taxon>
        <taxon>Enterococcus</taxon>
    </lineage>
</organism>
<dbReference type="HOGENOM" id="CLU_2716190_0_0_9"/>
<dbReference type="EMBL" id="AJAQ01000011">
    <property type="protein sequence ID" value="EOH95257.1"/>
    <property type="molecule type" value="Genomic_DNA"/>
</dbReference>
<dbReference type="STRING" id="160454.RV10_GL000550"/>
<gene>
    <name evidence="1" type="ORF">UAU_01219</name>
</gene>
<dbReference type="Proteomes" id="UP000013782">
    <property type="component" value="Unassembled WGS sequence"/>
</dbReference>
<name>R2QFG5_9ENTE</name>
<dbReference type="AlphaFoldDB" id="R2QFG5"/>
<keyword evidence="2" id="KW-1185">Reference proteome</keyword>
<sequence length="72" mass="8674">MYSDFIRNGRRGYSSSIFLDVHMGCLRDRLRHNVPIETYQGREEWYQCQKELLLRIKKGFSVMKKDYSVNIP</sequence>
<evidence type="ECO:0000313" key="2">
    <source>
        <dbReference type="Proteomes" id="UP000013782"/>
    </source>
</evidence>
<evidence type="ECO:0000313" key="1">
    <source>
        <dbReference type="EMBL" id="EOH95257.1"/>
    </source>
</evidence>
<dbReference type="PATRIC" id="fig|1158607.3.peg.1201"/>
<reference evidence="1 2" key="1">
    <citation type="submission" date="2013-02" db="EMBL/GenBank/DDBJ databases">
        <title>The Genome Sequence of Enterococcus pallens BAA-351.</title>
        <authorList>
            <consortium name="The Broad Institute Genome Sequencing Platform"/>
            <consortium name="The Broad Institute Genome Sequencing Center for Infectious Disease"/>
            <person name="Earl A.M."/>
            <person name="Gilmore M.S."/>
            <person name="Lebreton F."/>
            <person name="Walker B."/>
            <person name="Young S.K."/>
            <person name="Zeng Q."/>
            <person name="Gargeya S."/>
            <person name="Fitzgerald M."/>
            <person name="Haas B."/>
            <person name="Abouelleil A."/>
            <person name="Alvarado L."/>
            <person name="Arachchi H.M."/>
            <person name="Berlin A.M."/>
            <person name="Chapman S.B."/>
            <person name="Dewar J."/>
            <person name="Goldberg J."/>
            <person name="Griggs A."/>
            <person name="Gujja S."/>
            <person name="Hansen M."/>
            <person name="Howarth C."/>
            <person name="Imamovic A."/>
            <person name="Larimer J."/>
            <person name="McCowan C."/>
            <person name="Murphy C."/>
            <person name="Neiman D."/>
            <person name="Pearson M."/>
            <person name="Priest M."/>
            <person name="Roberts A."/>
            <person name="Saif S."/>
            <person name="Shea T."/>
            <person name="Sisk P."/>
            <person name="Sykes S."/>
            <person name="Wortman J."/>
            <person name="Nusbaum C."/>
            <person name="Birren B."/>
        </authorList>
    </citation>
    <scope>NUCLEOTIDE SEQUENCE [LARGE SCALE GENOMIC DNA]</scope>
    <source>
        <strain evidence="1 2">ATCC BAA-351</strain>
    </source>
</reference>
<proteinExistence type="predicted"/>
<dbReference type="eggNOG" id="COG3933">
    <property type="taxonomic scope" value="Bacteria"/>
</dbReference>
<accession>R2QFG5</accession>
<protein>
    <submittedName>
        <fullName evidence="1">Uncharacterized protein</fullName>
    </submittedName>
</protein>
<comment type="caution">
    <text evidence="1">The sequence shown here is derived from an EMBL/GenBank/DDBJ whole genome shotgun (WGS) entry which is preliminary data.</text>
</comment>